<protein>
    <recommendedName>
        <fullName evidence="1">CheW-like domain-containing protein</fullName>
    </recommendedName>
</protein>
<organism evidence="2 3">
    <name type="scientific">Komagataeibacter medellinensis (strain NBRC 3288 / BCRC 11682 / LMG 1693 / Kondo 51)</name>
    <name type="common">Gluconacetobacter medellinensis</name>
    <dbReference type="NCBI Taxonomy" id="634177"/>
    <lineage>
        <taxon>Bacteria</taxon>
        <taxon>Pseudomonadati</taxon>
        <taxon>Pseudomonadota</taxon>
        <taxon>Alphaproteobacteria</taxon>
        <taxon>Acetobacterales</taxon>
        <taxon>Acetobacteraceae</taxon>
        <taxon>Komagataeibacter</taxon>
    </lineage>
</organism>
<dbReference type="InterPro" id="IPR002545">
    <property type="entry name" value="CheW-lke_dom"/>
</dbReference>
<accession>G2I5H8</accession>
<evidence type="ECO:0000313" key="2">
    <source>
        <dbReference type="EMBL" id="BAK83375.1"/>
    </source>
</evidence>
<dbReference type="InterPro" id="IPR036061">
    <property type="entry name" value="CheW-like_dom_sf"/>
</dbReference>
<gene>
    <name evidence="2" type="ordered locus">GLX_09630</name>
</gene>
<dbReference type="PATRIC" id="fig|634177.7.peg.1118"/>
<sequence>MPMDHATPQPRREYRPARAVVSPLVIFRVGTQLYGLPTGLAVRECMPVPELLPLVMEMPHISGCFRLGAAMVAALDMGVLLGTRAQAVRAPTDLLYRPLLLCNLPGGGSVGLVVDAALDVVRPDGGAHTVINGGLRATQGAGRELELADGNMAFMLRMTDIVNDEEQMRLDSLMLRARKRAALWAGSENADLPGGGPAVIGKNAP</sequence>
<dbReference type="KEGG" id="gxy:GLX_09630"/>
<dbReference type="GO" id="GO:0006935">
    <property type="term" value="P:chemotaxis"/>
    <property type="evidence" value="ECO:0007669"/>
    <property type="project" value="InterPro"/>
</dbReference>
<dbReference type="AlphaFoldDB" id="G2I5H8"/>
<dbReference type="PROSITE" id="PS50851">
    <property type="entry name" value="CHEW"/>
    <property type="match status" value="1"/>
</dbReference>
<dbReference type="STRING" id="634177.GLX_09630"/>
<dbReference type="EMBL" id="AP012159">
    <property type="protein sequence ID" value="BAK83375.1"/>
    <property type="molecule type" value="Genomic_DNA"/>
</dbReference>
<dbReference type="Gene3D" id="2.40.50.180">
    <property type="entry name" value="CheA-289, Domain 4"/>
    <property type="match status" value="1"/>
</dbReference>
<dbReference type="eggNOG" id="COG0835">
    <property type="taxonomic scope" value="Bacteria"/>
</dbReference>
<reference evidence="3" key="1">
    <citation type="journal article" date="2011" name="J. Bacteriol.">
        <title>Complete genome sequence of NBRC 3288, a unique cellulose-nonproducing strain of Gluconacetobacter xylinus isolated from vinegar.</title>
        <authorList>
            <person name="Ogino H."/>
            <person name="Azuma Y."/>
            <person name="Hosoyama A."/>
            <person name="Nakazawa H."/>
            <person name="Matsutani M."/>
            <person name="Hasegawa A."/>
            <person name="Otsuyama K."/>
            <person name="Matsushita K."/>
            <person name="Fujita N."/>
            <person name="Shirai M."/>
        </authorList>
    </citation>
    <scope>NUCLEOTIDE SEQUENCE [LARGE SCALE GENOMIC DNA]</scope>
    <source>
        <strain evidence="3">NBRC 3288 / BCRC 11682 / LMG 1693</strain>
    </source>
</reference>
<dbReference type="Pfam" id="PF01584">
    <property type="entry name" value="CheW"/>
    <property type="match status" value="1"/>
</dbReference>
<dbReference type="GO" id="GO:0007165">
    <property type="term" value="P:signal transduction"/>
    <property type="evidence" value="ECO:0007669"/>
    <property type="project" value="InterPro"/>
</dbReference>
<dbReference type="RefSeq" id="WP_014104937.1">
    <property type="nucleotide sequence ID" value="NC_016027.1"/>
</dbReference>
<dbReference type="Proteomes" id="UP000009044">
    <property type="component" value="Chromosome"/>
</dbReference>
<proteinExistence type="predicted"/>
<name>G2I5H8_KOMMN</name>
<feature type="domain" description="CheW-like" evidence="1">
    <location>
        <begin position="21"/>
        <end position="167"/>
    </location>
</feature>
<dbReference type="HOGENOM" id="CLU_1336048_0_0_5"/>
<evidence type="ECO:0000313" key="3">
    <source>
        <dbReference type="Proteomes" id="UP000009044"/>
    </source>
</evidence>
<dbReference type="SUPFAM" id="SSF50341">
    <property type="entry name" value="CheW-like"/>
    <property type="match status" value="1"/>
</dbReference>
<evidence type="ECO:0000259" key="1">
    <source>
        <dbReference type="PROSITE" id="PS50851"/>
    </source>
</evidence>
<dbReference type="Gene3D" id="2.30.30.40">
    <property type="entry name" value="SH3 Domains"/>
    <property type="match status" value="1"/>
</dbReference>